<evidence type="ECO:0000313" key="8">
    <source>
        <dbReference type="EMBL" id="MDQ7246770.1"/>
    </source>
</evidence>
<gene>
    <name evidence="8" type="ORF">Q8A70_03795</name>
</gene>
<dbReference type="InterPro" id="IPR039121">
    <property type="entry name" value="NUDT19"/>
</dbReference>
<evidence type="ECO:0000256" key="5">
    <source>
        <dbReference type="ARBA" id="ARBA00022842"/>
    </source>
</evidence>
<dbReference type="CDD" id="cd18870">
    <property type="entry name" value="NUDIX_AcylCoAdiphos_Nudt19"/>
    <property type="match status" value="1"/>
</dbReference>
<accession>A0ABU0YGA7</accession>
<keyword evidence="5" id="KW-0460">Magnesium</keyword>
<name>A0ABU0YGA7_9PROT</name>
<evidence type="ECO:0000256" key="3">
    <source>
        <dbReference type="ARBA" id="ARBA00022723"/>
    </source>
</evidence>
<evidence type="ECO:0000259" key="7">
    <source>
        <dbReference type="PROSITE" id="PS51462"/>
    </source>
</evidence>
<organism evidence="8 9">
    <name type="scientific">Dongia sedimenti</name>
    <dbReference type="NCBI Taxonomy" id="3064282"/>
    <lineage>
        <taxon>Bacteria</taxon>
        <taxon>Pseudomonadati</taxon>
        <taxon>Pseudomonadota</taxon>
        <taxon>Alphaproteobacteria</taxon>
        <taxon>Rhodospirillales</taxon>
        <taxon>Dongiaceae</taxon>
        <taxon>Dongia</taxon>
    </lineage>
</organism>
<dbReference type="InterPro" id="IPR000086">
    <property type="entry name" value="NUDIX_hydrolase_dom"/>
</dbReference>
<sequence>MAKVVKPVDAAGLVLIRAGSKGEPEILLGRRHRRAGFLPDIYVVPGGRVDPEDHRPSGFAETLHPAVAAALASGGSRRPVLAFPRAALRETLEETGLVVGRPGGSEAVGDLPVWQAYRKAGLAPDLGALDFICRAITPVTSARRYNTRFFLADGAQAVGSLDSNGELEDLAWRPVSALAGLEIVDVTEYVLKEALRRWQARVQEGRPAGTELPKLLNYRNDIMTLSRHRARPGELRGPTRP</sequence>
<keyword evidence="4 8" id="KW-0378">Hydrolase</keyword>
<keyword evidence="6" id="KW-0464">Manganese</keyword>
<dbReference type="EMBL" id="JAUYVI010000001">
    <property type="protein sequence ID" value="MDQ7246770.1"/>
    <property type="molecule type" value="Genomic_DNA"/>
</dbReference>
<dbReference type="SUPFAM" id="SSF55811">
    <property type="entry name" value="Nudix"/>
    <property type="match status" value="1"/>
</dbReference>
<dbReference type="PROSITE" id="PS51462">
    <property type="entry name" value="NUDIX"/>
    <property type="match status" value="1"/>
</dbReference>
<dbReference type="RefSeq" id="WP_379954165.1">
    <property type="nucleotide sequence ID" value="NZ_JAUYVI010000001.1"/>
</dbReference>
<comment type="caution">
    <text evidence="8">The sequence shown here is derived from an EMBL/GenBank/DDBJ whole genome shotgun (WGS) entry which is preliminary data.</text>
</comment>
<comment type="cofactor">
    <cofactor evidence="1">
        <name>Mn(2+)</name>
        <dbReference type="ChEBI" id="CHEBI:29035"/>
    </cofactor>
</comment>
<comment type="cofactor">
    <cofactor evidence="2">
        <name>Mg(2+)</name>
        <dbReference type="ChEBI" id="CHEBI:18420"/>
    </cofactor>
</comment>
<dbReference type="PANTHER" id="PTHR12318:SF0">
    <property type="entry name" value="ACYL-COENZYME A DIPHOSPHATASE NUDT19"/>
    <property type="match status" value="1"/>
</dbReference>
<dbReference type="EC" id="3.6.-.-" evidence="8"/>
<dbReference type="InterPro" id="IPR015797">
    <property type="entry name" value="NUDIX_hydrolase-like_dom_sf"/>
</dbReference>
<feature type="domain" description="Nudix hydrolase" evidence="7">
    <location>
        <begin position="6"/>
        <end position="197"/>
    </location>
</feature>
<evidence type="ECO:0000256" key="2">
    <source>
        <dbReference type="ARBA" id="ARBA00001946"/>
    </source>
</evidence>
<dbReference type="Proteomes" id="UP001230156">
    <property type="component" value="Unassembled WGS sequence"/>
</dbReference>
<evidence type="ECO:0000256" key="4">
    <source>
        <dbReference type="ARBA" id="ARBA00022801"/>
    </source>
</evidence>
<proteinExistence type="predicted"/>
<evidence type="ECO:0000256" key="6">
    <source>
        <dbReference type="ARBA" id="ARBA00023211"/>
    </source>
</evidence>
<dbReference type="Gene3D" id="3.90.79.10">
    <property type="entry name" value="Nucleoside Triphosphate Pyrophosphohydrolase"/>
    <property type="match status" value="1"/>
</dbReference>
<keyword evidence="9" id="KW-1185">Reference proteome</keyword>
<keyword evidence="3" id="KW-0479">Metal-binding</keyword>
<dbReference type="PANTHER" id="PTHR12318">
    <property type="entry name" value="TESTOSTERONE-REGULATED PROTEIN RP2"/>
    <property type="match status" value="1"/>
</dbReference>
<evidence type="ECO:0000313" key="9">
    <source>
        <dbReference type="Proteomes" id="UP001230156"/>
    </source>
</evidence>
<protein>
    <submittedName>
        <fullName evidence="8">NUDIX hydrolase</fullName>
        <ecNumber evidence="8">3.6.-.-</ecNumber>
    </submittedName>
</protein>
<evidence type="ECO:0000256" key="1">
    <source>
        <dbReference type="ARBA" id="ARBA00001936"/>
    </source>
</evidence>
<reference evidence="9" key="1">
    <citation type="submission" date="2023-08" db="EMBL/GenBank/DDBJ databases">
        <title>Rhodospirillaceae gen. nov., a novel taxon isolated from the Yangtze River Yuezi River estuary sludge.</title>
        <authorList>
            <person name="Ruan L."/>
        </authorList>
    </citation>
    <scope>NUCLEOTIDE SEQUENCE [LARGE SCALE GENOMIC DNA]</scope>
    <source>
        <strain evidence="9">R-7</strain>
    </source>
</reference>
<dbReference type="GO" id="GO:0016787">
    <property type="term" value="F:hydrolase activity"/>
    <property type="evidence" value="ECO:0007669"/>
    <property type="project" value="UniProtKB-KW"/>
</dbReference>